<gene>
    <name evidence="1" type="primary">RE1_2389</name>
    <name evidence="1" type="ORF">CK203_039444</name>
</gene>
<dbReference type="PANTHER" id="PTHR47481:SF22">
    <property type="entry name" value="RETROTRANSPOSON GAG DOMAIN-CONTAINING PROTEIN"/>
    <property type="match status" value="1"/>
</dbReference>
<protein>
    <submittedName>
        <fullName evidence="1">Retrovirus-related Pol polyprotein from transposon RE1</fullName>
    </submittedName>
</protein>
<proteinExistence type="predicted"/>
<organism evidence="1 2">
    <name type="scientific">Vitis vinifera</name>
    <name type="common">Grape</name>
    <dbReference type="NCBI Taxonomy" id="29760"/>
    <lineage>
        <taxon>Eukaryota</taxon>
        <taxon>Viridiplantae</taxon>
        <taxon>Streptophyta</taxon>
        <taxon>Embryophyta</taxon>
        <taxon>Tracheophyta</taxon>
        <taxon>Spermatophyta</taxon>
        <taxon>Magnoliopsida</taxon>
        <taxon>eudicotyledons</taxon>
        <taxon>Gunneridae</taxon>
        <taxon>Pentapetalae</taxon>
        <taxon>rosids</taxon>
        <taxon>Vitales</taxon>
        <taxon>Vitaceae</taxon>
        <taxon>Viteae</taxon>
        <taxon>Vitis</taxon>
    </lineage>
</organism>
<comment type="caution">
    <text evidence="1">The sequence shown here is derived from an EMBL/GenBank/DDBJ whole genome shotgun (WGS) entry which is preliminary data.</text>
</comment>
<dbReference type="Pfam" id="PF14223">
    <property type="entry name" value="Retrotran_gag_2"/>
    <property type="match status" value="1"/>
</dbReference>
<evidence type="ECO:0000313" key="2">
    <source>
        <dbReference type="Proteomes" id="UP000288805"/>
    </source>
</evidence>
<accession>A0A438I755</accession>
<dbReference type="PANTHER" id="PTHR47481">
    <property type="match status" value="1"/>
</dbReference>
<dbReference type="EMBL" id="QGNW01000136">
    <property type="protein sequence ID" value="RVW92554.1"/>
    <property type="molecule type" value="Genomic_DNA"/>
</dbReference>
<reference evidence="1 2" key="1">
    <citation type="journal article" date="2018" name="PLoS Genet.">
        <title>Population sequencing reveals clonal diversity and ancestral inbreeding in the grapevine cultivar Chardonnay.</title>
        <authorList>
            <person name="Roach M.J."/>
            <person name="Johnson D.L."/>
            <person name="Bohlmann J."/>
            <person name="van Vuuren H.J."/>
            <person name="Jones S.J."/>
            <person name="Pretorius I.S."/>
            <person name="Schmidt S.A."/>
            <person name="Borneman A.R."/>
        </authorList>
    </citation>
    <scope>NUCLEOTIDE SEQUENCE [LARGE SCALE GENOMIC DNA]</scope>
    <source>
        <strain evidence="2">cv. Chardonnay</strain>
        <tissue evidence="1">Leaf</tissue>
    </source>
</reference>
<evidence type="ECO:0000313" key="1">
    <source>
        <dbReference type="EMBL" id="RVW92554.1"/>
    </source>
</evidence>
<dbReference type="AlphaFoldDB" id="A0A438I755"/>
<sequence length="178" mass="19791">MYAKRTRGYIKQVKSQLKKITKGLASVTEFLQAIKAQADELALLGVPFDVEDLIETILPGLDDDYQELVHAVQARDTSITFDELHESWSALKLILIPIHLSNNSTALIIHPPTPWQPWAHYATSSTNLSWLLDNGVSHYVTSNLHNLSLHTPNNGFDDIMIGNGLGPLHENNTSEGQN</sequence>
<name>A0A438I755_VITVI</name>
<dbReference type="Proteomes" id="UP000288805">
    <property type="component" value="Unassembled WGS sequence"/>
</dbReference>